<keyword evidence="3" id="KW-0690">Ribosome biogenesis</keyword>
<dbReference type="PROSITE" id="PS51195">
    <property type="entry name" value="Q_MOTIF"/>
    <property type="match status" value="1"/>
</dbReference>
<feature type="domain" description="Helicase ATP-binding" evidence="15">
    <location>
        <begin position="215"/>
        <end position="391"/>
    </location>
</feature>
<evidence type="ECO:0000256" key="9">
    <source>
        <dbReference type="ARBA" id="ARBA00023242"/>
    </source>
</evidence>
<dbReference type="Proteomes" id="UP000807025">
    <property type="component" value="Unassembled WGS sequence"/>
</dbReference>
<dbReference type="SMART" id="SM00490">
    <property type="entry name" value="HELICc"/>
    <property type="match status" value="1"/>
</dbReference>
<feature type="compositionally biased region" description="Basic residues" evidence="14">
    <location>
        <begin position="711"/>
        <end position="724"/>
    </location>
</feature>
<evidence type="ECO:0000256" key="13">
    <source>
        <dbReference type="SAM" id="Coils"/>
    </source>
</evidence>
<dbReference type="GO" id="GO:0010467">
    <property type="term" value="P:gene expression"/>
    <property type="evidence" value="ECO:0007669"/>
    <property type="project" value="UniProtKB-ARBA"/>
</dbReference>
<dbReference type="GO" id="GO:0003723">
    <property type="term" value="F:RNA binding"/>
    <property type="evidence" value="ECO:0007669"/>
    <property type="project" value="UniProtKB-KW"/>
</dbReference>
<dbReference type="InterPro" id="IPR050079">
    <property type="entry name" value="DEAD_box_RNA_helicase"/>
</dbReference>
<keyword evidence="4 12" id="KW-0547">Nucleotide-binding</keyword>
<dbReference type="InterPro" id="IPR014014">
    <property type="entry name" value="RNA_helicase_DEAD_Q_motif"/>
</dbReference>
<dbReference type="EMBL" id="MU154664">
    <property type="protein sequence ID" value="KAF9489647.1"/>
    <property type="molecule type" value="Genomic_DNA"/>
</dbReference>
<evidence type="ECO:0000256" key="10">
    <source>
        <dbReference type="ARBA" id="ARBA00047984"/>
    </source>
</evidence>
<feature type="compositionally biased region" description="Basic and acidic residues" evidence="14">
    <location>
        <begin position="16"/>
        <end position="25"/>
    </location>
</feature>
<evidence type="ECO:0000256" key="7">
    <source>
        <dbReference type="ARBA" id="ARBA00022840"/>
    </source>
</evidence>
<dbReference type="InterPro" id="IPR027417">
    <property type="entry name" value="P-loop_NTPase"/>
</dbReference>
<feature type="short sequence motif" description="Q motif" evidence="11">
    <location>
        <begin position="184"/>
        <end position="212"/>
    </location>
</feature>
<protein>
    <recommendedName>
        <fullName evidence="2">RNA helicase</fullName>
        <ecNumber evidence="2">3.6.4.13</ecNumber>
    </recommendedName>
</protein>
<proteinExistence type="inferred from homology"/>
<feature type="compositionally biased region" description="Acidic residues" evidence="14">
    <location>
        <begin position="136"/>
        <end position="164"/>
    </location>
</feature>
<dbReference type="GO" id="GO:0042254">
    <property type="term" value="P:ribosome biogenesis"/>
    <property type="evidence" value="ECO:0007669"/>
    <property type="project" value="UniProtKB-KW"/>
</dbReference>
<comment type="subcellular location">
    <subcellularLocation>
        <location evidence="1">Nucleus</location>
    </subcellularLocation>
</comment>
<dbReference type="PROSITE" id="PS00039">
    <property type="entry name" value="DEAD_ATP_HELICASE"/>
    <property type="match status" value="1"/>
</dbReference>
<dbReference type="PROSITE" id="PS51194">
    <property type="entry name" value="HELICASE_CTER"/>
    <property type="match status" value="1"/>
</dbReference>
<dbReference type="Gene3D" id="3.40.50.300">
    <property type="entry name" value="P-loop containing nucleotide triphosphate hydrolases"/>
    <property type="match status" value="2"/>
</dbReference>
<keyword evidence="7 12" id="KW-0067">ATP-binding</keyword>
<dbReference type="GO" id="GO:0003724">
    <property type="term" value="F:RNA helicase activity"/>
    <property type="evidence" value="ECO:0007669"/>
    <property type="project" value="UniProtKB-EC"/>
</dbReference>
<evidence type="ECO:0000256" key="3">
    <source>
        <dbReference type="ARBA" id="ARBA00022517"/>
    </source>
</evidence>
<evidence type="ECO:0000256" key="14">
    <source>
        <dbReference type="SAM" id="MobiDB-lite"/>
    </source>
</evidence>
<evidence type="ECO:0000256" key="8">
    <source>
        <dbReference type="ARBA" id="ARBA00022884"/>
    </source>
</evidence>
<keyword evidence="6 12" id="KW-0347">Helicase</keyword>
<dbReference type="CDD" id="cd17947">
    <property type="entry name" value="DEADc_DDX27"/>
    <property type="match status" value="1"/>
</dbReference>
<feature type="compositionally biased region" description="Basic and acidic residues" evidence="14">
    <location>
        <begin position="725"/>
        <end position="745"/>
    </location>
</feature>
<comment type="caution">
    <text evidence="18">The sequence shown here is derived from an EMBL/GenBank/DDBJ whole genome shotgun (WGS) entry which is preliminary data.</text>
</comment>
<comment type="catalytic activity">
    <reaction evidence="10">
        <text>ATP + H2O = ADP + phosphate + H(+)</text>
        <dbReference type="Rhea" id="RHEA:13065"/>
        <dbReference type="ChEBI" id="CHEBI:15377"/>
        <dbReference type="ChEBI" id="CHEBI:15378"/>
        <dbReference type="ChEBI" id="CHEBI:30616"/>
        <dbReference type="ChEBI" id="CHEBI:43474"/>
        <dbReference type="ChEBI" id="CHEBI:456216"/>
        <dbReference type="EC" id="3.6.4.13"/>
    </reaction>
</comment>
<dbReference type="SMART" id="SM00487">
    <property type="entry name" value="DEXDc"/>
    <property type="match status" value="1"/>
</dbReference>
<dbReference type="InterPro" id="IPR011545">
    <property type="entry name" value="DEAD/DEAH_box_helicase_dom"/>
</dbReference>
<feature type="domain" description="Helicase C-terminal" evidence="16">
    <location>
        <begin position="421"/>
        <end position="574"/>
    </location>
</feature>
<dbReference type="InterPro" id="IPR014001">
    <property type="entry name" value="Helicase_ATP-bd"/>
</dbReference>
<evidence type="ECO:0000313" key="19">
    <source>
        <dbReference type="Proteomes" id="UP000807025"/>
    </source>
</evidence>
<keyword evidence="8" id="KW-0694">RNA-binding</keyword>
<feature type="coiled-coil region" evidence="13">
    <location>
        <begin position="566"/>
        <end position="606"/>
    </location>
</feature>
<evidence type="ECO:0000256" key="6">
    <source>
        <dbReference type="ARBA" id="ARBA00022806"/>
    </source>
</evidence>
<dbReference type="GO" id="GO:0005524">
    <property type="term" value="F:ATP binding"/>
    <property type="evidence" value="ECO:0007669"/>
    <property type="project" value="UniProtKB-KW"/>
</dbReference>
<feature type="region of interest" description="Disordered" evidence="14">
    <location>
        <begin position="623"/>
        <end position="761"/>
    </location>
</feature>
<feature type="region of interest" description="Disordered" evidence="14">
    <location>
        <begin position="61"/>
        <end position="165"/>
    </location>
</feature>
<organism evidence="18 19">
    <name type="scientific">Pleurotus eryngii</name>
    <name type="common">Boletus of the steppes</name>
    <dbReference type="NCBI Taxonomy" id="5323"/>
    <lineage>
        <taxon>Eukaryota</taxon>
        <taxon>Fungi</taxon>
        <taxon>Dikarya</taxon>
        <taxon>Basidiomycota</taxon>
        <taxon>Agaricomycotina</taxon>
        <taxon>Agaricomycetes</taxon>
        <taxon>Agaricomycetidae</taxon>
        <taxon>Agaricales</taxon>
        <taxon>Pleurotineae</taxon>
        <taxon>Pleurotaceae</taxon>
        <taxon>Pleurotus</taxon>
    </lineage>
</organism>
<dbReference type="OrthoDB" id="10259843at2759"/>
<dbReference type="InterPro" id="IPR001650">
    <property type="entry name" value="Helicase_C-like"/>
</dbReference>
<comment type="similarity">
    <text evidence="12">Belongs to the DEAD box helicase family.</text>
</comment>
<dbReference type="GO" id="GO:0005634">
    <property type="term" value="C:nucleus"/>
    <property type="evidence" value="ECO:0007669"/>
    <property type="project" value="UniProtKB-SubCell"/>
</dbReference>
<keyword evidence="19" id="KW-1185">Reference proteome</keyword>
<dbReference type="GO" id="GO:0005829">
    <property type="term" value="C:cytosol"/>
    <property type="evidence" value="ECO:0007669"/>
    <property type="project" value="TreeGrafter"/>
</dbReference>
<accession>A0A9P5ZLK6</accession>
<dbReference type="EC" id="3.6.4.13" evidence="2"/>
<evidence type="ECO:0000256" key="11">
    <source>
        <dbReference type="PROSITE-ProRule" id="PRU00552"/>
    </source>
</evidence>
<evidence type="ECO:0000259" key="15">
    <source>
        <dbReference type="PROSITE" id="PS51192"/>
    </source>
</evidence>
<dbReference type="AlphaFoldDB" id="A0A9P5ZLK6"/>
<evidence type="ECO:0000259" key="17">
    <source>
        <dbReference type="PROSITE" id="PS51195"/>
    </source>
</evidence>
<evidence type="ECO:0000256" key="4">
    <source>
        <dbReference type="ARBA" id="ARBA00022741"/>
    </source>
</evidence>
<evidence type="ECO:0000256" key="2">
    <source>
        <dbReference type="ARBA" id="ARBA00012552"/>
    </source>
</evidence>
<feature type="region of interest" description="Disordered" evidence="14">
    <location>
        <begin position="1"/>
        <end position="36"/>
    </location>
</feature>
<feature type="compositionally biased region" description="Basic and acidic residues" evidence="14">
    <location>
        <begin position="642"/>
        <end position="661"/>
    </location>
</feature>
<dbReference type="Pfam" id="PF00270">
    <property type="entry name" value="DEAD"/>
    <property type="match status" value="1"/>
</dbReference>
<evidence type="ECO:0000259" key="16">
    <source>
        <dbReference type="PROSITE" id="PS51194"/>
    </source>
</evidence>
<dbReference type="PANTHER" id="PTHR47959:SF1">
    <property type="entry name" value="ATP-DEPENDENT RNA HELICASE DBPA"/>
    <property type="match status" value="1"/>
</dbReference>
<evidence type="ECO:0000256" key="1">
    <source>
        <dbReference type="ARBA" id="ARBA00004123"/>
    </source>
</evidence>
<sequence>MAGEYIMTLESDAEDDPVKPDKLPANEDTQLDPEFSFDVTSDPYADILGDSSHVADIVQAGSKPQPISVDDIIARRQIRVKRKRQEVEDEGTDDEEHSADSQGDDSDTDDEFAWPDVPDVEDPLSASEGSESDGAMPEEDEEADSAEEDDADGASDDSEPETQAELDRKAAFFDSETTTSDHLTSFLAMNLSRPLIKAITALGYHKPTPIQSATIPVALLGKDVVGNAVTGSGKTAAFIIPMIERLLYREKGKKSAATRCLILVPTRELGVQCLDVGKKLALHTDVDFCLVVGGLSLKSQEAALRNKPDVVIATPGRLIDHIRNSPTFTLDALDILVLDEADRMLSDGFADELTEIVKSCPKSRQTMLFSATMTDSVDELVRLSLDKPVRLFVDPKRTTARGLVQEFVRVRAGKEAERPALLVALCRRTFKSNVIIFLRSKKLAHQMRIVFGLLGMKCEELHGDLTQEQRLRSLQLFRDGSVDFLMATDLASRGLDIKGVETVINYDMPSQLSQYLHRVGRTARAGKQGRSVTLVGEADRKMLKAAIKRGAGEDHVRHRIVPSEAITKWTMNLDSLKSEIAEIMKEEREEKQLRQAEMELKKGQNMIEHRDEIFSRPARTWFQSSARKEQATALGKQQHQGNDSKKQPSEGEDFKPKRDKFSGLSRKAKRRKMAREEDEAVGDGKALNAAIRSAKKASRPSKIGLPDTASRHAKSKGAARKKSRVGFEKDLEQRNTEGTRAKKGDSIGGMGKKASKRRKLK</sequence>
<feature type="compositionally biased region" description="Acidic residues" evidence="14">
    <location>
        <begin position="87"/>
        <end position="122"/>
    </location>
</feature>
<dbReference type="InterPro" id="IPR000629">
    <property type="entry name" value="RNA-helicase_DEAD-box_CS"/>
</dbReference>
<keyword evidence="5 12" id="KW-0378">Hydrolase</keyword>
<keyword evidence="13" id="KW-0175">Coiled coil</keyword>
<gene>
    <name evidence="18" type="ORF">BDN71DRAFT_1527559</name>
</gene>
<keyword evidence="9" id="KW-0539">Nucleus</keyword>
<name>A0A9P5ZLK6_PLEER</name>
<dbReference type="Pfam" id="PF00271">
    <property type="entry name" value="Helicase_C"/>
    <property type="match status" value="1"/>
</dbReference>
<evidence type="ECO:0000313" key="18">
    <source>
        <dbReference type="EMBL" id="KAF9489647.1"/>
    </source>
</evidence>
<evidence type="ECO:0000256" key="12">
    <source>
        <dbReference type="RuleBase" id="RU000492"/>
    </source>
</evidence>
<dbReference type="SUPFAM" id="SSF52540">
    <property type="entry name" value="P-loop containing nucleoside triphosphate hydrolases"/>
    <property type="match status" value="1"/>
</dbReference>
<reference evidence="18" key="1">
    <citation type="submission" date="2020-11" db="EMBL/GenBank/DDBJ databases">
        <authorList>
            <consortium name="DOE Joint Genome Institute"/>
            <person name="Ahrendt S."/>
            <person name="Riley R."/>
            <person name="Andreopoulos W."/>
            <person name="Labutti K."/>
            <person name="Pangilinan J."/>
            <person name="Ruiz-Duenas F.J."/>
            <person name="Barrasa J.M."/>
            <person name="Sanchez-Garcia M."/>
            <person name="Camarero S."/>
            <person name="Miyauchi S."/>
            <person name="Serrano A."/>
            <person name="Linde D."/>
            <person name="Babiker R."/>
            <person name="Drula E."/>
            <person name="Ayuso-Fernandez I."/>
            <person name="Pacheco R."/>
            <person name="Padilla G."/>
            <person name="Ferreira P."/>
            <person name="Barriuso J."/>
            <person name="Kellner H."/>
            <person name="Castanera R."/>
            <person name="Alfaro M."/>
            <person name="Ramirez L."/>
            <person name="Pisabarro A.G."/>
            <person name="Kuo A."/>
            <person name="Tritt A."/>
            <person name="Lipzen A."/>
            <person name="He G."/>
            <person name="Yan M."/>
            <person name="Ng V."/>
            <person name="Cullen D."/>
            <person name="Martin F."/>
            <person name="Rosso M.-N."/>
            <person name="Henrissat B."/>
            <person name="Hibbett D."/>
            <person name="Martinez A.T."/>
            <person name="Grigoriev I.V."/>
        </authorList>
    </citation>
    <scope>NUCLEOTIDE SEQUENCE</scope>
    <source>
        <strain evidence="18">ATCC 90797</strain>
    </source>
</reference>
<dbReference type="PANTHER" id="PTHR47959">
    <property type="entry name" value="ATP-DEPENDENT RNA HELICASE RHLE-RELATED"/>
    <property type="match status" value="1"/>
</dbReference>
<dbReference type="PROSITE" id="PS51192">
    <property type="entry name" value="HELICASE_ATP_BIND_1"/>
    <property type="match status" value="1"/>
</dbReference>
<feature type="domain" description="DEAD-box RNA helicase Q" evidence="17">
    <location>
        <begin position="184"/>
        <end position="212"/>
    </location>
</feature>
<evidence type="ECO:0000256" key="5">
    <source>
        <dbReference type="ARBA" id="ARBA00022801"/>
    </source>
</evidence>
<dbReference type="CDD" id="cd18787">
    <property type="entry name" value="SF2_C_DEAD"/>
    <property type="match status" value="1"/>
</dbReference>
<dbReference type="GO" id="GO:0016787">
    <property type="term" value="F:hydrolase activity"/>
    <property type="evidence" value="ECO:0007669"/>
    <property type="project" value="UniProtKB-KW"/>
</dbReference>